<proteinExistence type="predicted"/>
<feature type="transmembrane region" description="Helical" evidence="1">
    <location>
        <begin position="9"/>
        <end position="27"/>
    </location>
</feature>
<organism evidence="2 3">
    <name type="scientific">Enterococcus rivorum</name>
    <dbReference type="NCBI Taxonomy" id="762845"/>
    <lineage>
        <taxon>Bacteria</taxon>
        <taxon>Bacillati</taxon>
        <taxon>Bacillota</taxon>
        <taxon>Bacilli</taxon>
        <taxon>Lactobacillales</taxon>
        <taxon>Enterococcaceae</taxon>
        <taxon>Enterococcus</taxon>
    </lineage>
</organism>
<keyword evidence="1" id="KW-0472">Membrane</keyword>
<keyword evidence="1" id="KW-0812">Transmembrane</keyword>
<sequence length="233" mass="27076">MKKFVKNHLLLLMTILIGIFLVFIPILKNTISPELTVDGLYNFIGSFFGIIGAVLLAFSENKSQNDALRSEIEMNAKKDRSIQAEFLYRELLFQKIENLYSKLNTCIYKNEESIRRITYHNKDSSKTDLLNKLFKNQNEAEKLIHDIELLSIYFQDYAPTISKIVTLFTRSTEQLDKLELSLSFNSTSQFNEEVHDYSSKLEQLDHSLDLLSIDLMARMGKEIHELDKLSHIE</sequence>
<keyword evidence="1" id="KW-1133">Transmembrane helix</keyword>
<dbReference type="EMBL" id="MIEK01000013">
    <property type="protein sequence ID" value="OEH82907.1"/>
    <property type="molecule type" value="Genomic_DNA"/>
</dbReference>
<feature type="transmembrane region" description="Helical" evidence="1">
    <location>
        <begin position="39"/>
        <end position="59"/>
    </location>
</feature>
<accession>A0A1E5KYH0</accession>
<keyword evidence="3" id="KW-1185">Reference proteome</keyword>
<dbReference type="OrthoDB" id="2359984at2"/>
<dbReference type="Proteomes" id="UP000095256">
    <property type="component" value="Unassembled WGS sequence"/>
</dbReference>
<evidence type="ECO:0000313" key="3">
    <source>
        <dbReference type="Proteomes" id="UP000095256"/>
    </source>
</evidence>
<evidence type="ECO:0000256" key="1">
    <source>
        <dbReference type="SAM" id="Phobius"/>
    </source>
</evidence>
<evidence type="ECO:0000313" key="2">
    <source>
        <dbReference type="EMBL" id="OEH82907.1"/>
    </source>
</evidence>
<comment type="caution">
    <text evidence="2">The sequence shown here is derived from an EMBL/GenBank/DDBJ whole genome shotgun (WGS) entry which is preliminary data.</text>
</comment>
<dbReference type="RefSeq" id="WP_069698144.1">
    <property type="nucleotide sequence ID" value="NZ_JAGGMA010000022.1"/>
</dbReference>
<name>A0A1E5KYH0_9ENTE</name>
<gene>
    <name evidence="2" type="ORF">BCR26_11255</name>
</gene>
<dbReference type="AlphaFoldDB" id="A0A1E5KYH0"/>
<reference evidence="2 3" key="1">
    <citation type="submission" date="2016-09" db="EMBL/GenBank/DDBJ databases">
        <authorList>
            <person name="Capua I."/>
            <person name="De Benedictis P."/>
            <person name="Joannis T."/>
            <person name="Lombin L.H."/>
            <person name="Cattoli G."/>
        </authorList>
    </citation>
    <scope>NUCLEOTIDE SEQUENCE [LARGE SCALE GENOMIC DNA]</scope>
    <source>
        <strain evidence="2 3">LMG 25899</strain>
    </source>
</reference>
<protein>
    <submittedName>
        <fullName evidence="2">Uncharacterized protein</fullName>
    </submittedName>
</protein>